<evidence type="ECO:0000259" key="1">
    <source>
        <dbReference type="Pfam" id="PF00248"/>
    </source>
</evidence>
<dbReference type="PANTHER" id="PTHR42686">
    <property type="entry name" value="GH17980P-RELATED"/>
    <property type="match status" value="1"/>
</dbReference>
<dbReference type="GO" id="GO:0005829">
    <property type="term" value="C:cytosol"/>
    <property type="evidence" value="ECO:0007669"/>
    <property type="project" value="TreeGrafter"/>
</dbReference>
<comment type="caution">
    <text evidence="2">The sequence shown here is derived from an EMBL/GenBank/DDBJ whole genome shotgun (WGS) entry which is preliminary data.</text>
</comment>
<dbReference type="CDD" id="cd19099">
    <property type="entry name" value="AKR_unchar"/>
    <property type="match status" value="1"/>
</dbReference>
<dbReference type="AlphaFoldDB" id="A0A9X4FAE0"/>
<dbReference type="InterPro" id="IPR020471">
    <property type="entry name" value="AKR"/>
</dbReference>
<dbReference type="InterPro" id="IPR036812">
    <property type="entry name" value="NAD(P)_OxRdtase_dom_sf"/>
</dbReference>
<organism evidence="2 3">
    <name type="scientific">Vibrio aestuarianus</name>
    <dbReference type="NCBI Taxonomy" id="28171"/>
    <lineage>
        <taxon>Bacteria</taxon>
        <taxon>Pseudomonadati</taxon>
        <taxon>Pseudomonadota</taxon>
        <taxon>Gammaproteobacteria</taxon>
        <taxon>Vibrionales</taxon>
        <taxon>Vibrionaceae</taxon>
        <taxon>Vibrio</taxon>
    </lineage>
</organism>
<name>A0A9X4FAE0_9VIBR</name>
<gene>
    <name evidence="2" type="ORF">L9X51_15565</name>
</gene>
<evidence type="ECO:0000313" key="2">
    <source>
        <dbReference type="EMBL" id="MDE1347844.1"/>
    </source>
</evidence>
<dbReference type="PRINTS" id="PR00069">
    <property type="entry name" value="ALDKETRDTASE"/>
</dbReference>
<evidence type="ECO:0000313" key="3">
    <source>
        <dbReference type="Proteomes" id="UP001140978"/>
    </source>
</evidence>
<accession>A0A9X4FAE0</accession>
<dbReference type="Pfam" id="PF00248">
    <property type="entry name" value="Aldo_ket_red"/>
    <property type="match status" value="1"/>
</dbReference>
<sequence length="339" mass="38789">MIDKLSYLQKKSVRFIDSEMPISKIGIGTYLGSDSESDSRGYIESIVKAALLGCNVIDTAINYRGMLSEKNVGEAIKKIIDGGGATREQLVIATKGGFVPCNWINQEPRESIELQKTNFIKNNILPVINVNQDVIKNIFNHYHSIDNNYIEYMFNYSLNNLDLDYLDIYYLHNPEKSAEYLSKDEIYIQIFESFSFLESMVKMGKLKYYGLSTYNAFLHDRDNMFYLDLEIIVELAKKAGGEGHHFKYIQLPYNKALRNAGELKNQMYNNVALSTIDSAYCHGINIITNMSLNQVKSKDQYSIDDMINFLIENEKISSSLIGMKKPSRVIENMSHIKMS</sequence>
<reference evidence="2" key="1">
    <citation type="submission" date="2022-02" db="EMBL/GenBank/DDBJ databases">
        <title>Emergence and expansion in Europe of a Vibrio aestuarianus clonal complex pathogenic for oysters.</title>
        <authorList>
            <person name="Mesnil A."/>
            <person name="Travers M.-A."/>
        </authorList>
    </citation>
    <scope>NUCLEOTIDE SEQUENCE</scope>
    <source>
        <strain evidence="2">19_064_15T1</strain>
    </source>
</reference>
<dbReference type="EMBL" id="JAKNAX010000056">
    <property type="protein sequence ID" value="MDE1347844.1"/>
    <property type="molecule type" value="Genomic_DNA"/>
</dbReference>
<dbReference type="RefSeq" id="WP_274676253.1">
    <property type="nucleotide sequence ID" value="NZ_JAKNAX010000056.1"/>
</dbReference>
<dbReference type="SUPFAM" id="SSF51430">
    <property type="entry name" value="NAD(P)-linked oxidoreductase"/>
    <property type="match status" value="1"/>
</dbReference>
<feature type="domain" description="NADP-dependent oxidoreductase" evidence="1">
    <location>
        <begin position="24"/>
        <end position="216"/>
    </location>
</feature>
<protein>
    <submittedName>
        <fullName evidence="2">Aldo/keto reductase</fullName>
    </submittedName>
</protein>
<dbReference type="GO" id="GO:0016491">
    <property type="term" value="F:oxidoreductase activity"/>
    <property type="evidence" value="ECO:0007669"/>
    <property type="project" value="InterPro"/>
</dbReference>
<dbReference type="Proteomes" id="UP001140978">
    <property type="component" value="Unassembled WGS sequence"/>
</dbReference>
<dbReference type="PANTHER" id="PTHR42686:SF1">
    <property type="entry name" value="GH17980P-RELATED"/>
    <property type="match status" value="1"/>
</dbReference>
<dbReference type="Gene3D" id="3.20.20.100">
    <property type="entry name" value="NADP-dependent oxidoreductase domain"/>
    <property type="match status" value="1"/>
</dbReference>
<dbReference type="InterPro" id="IPR023210">
    <property type="entry name" value="NADP_OxRdtase_dom"/>
</dbReference>
<proteinExistence type="predicted"/>